<dbReference type="EMBL" id="JAODUO010000469">
    <property type="protein sequence ID" value="KAK2179861.1"/>
    <property type="molecule type" value="Genomic_DNA"/>
</dbReference>
<evidence type="ECO:0000313" key="2">
    <source>
        <dbReference type="Proteomes" id="UP001209878"/>
    </source>
</evidence>
<reference evidence="1" key="1">
    <citation type="journal article" date="2023" name="Mol. Biol. Evol.">
        <title>Third-Generation Sequencing Reveals the Adaptive Role of the Epigenome in Three Deep-Sea Polychaetes.</title>
        <authorList>
            <person name="Perez M."/>
            <person name="Aroh O."/>
            <person name="Sun Y."/>
            <person name="Lan Y."/>
            <person name="Juniper S.K."/>
            <person name="Young C.R."/>
            <person name="Angers B."/>
            <person name="Qian P.Y."/>
        </authorList>
    </citation>
    <scope>NUCLEOTIDE SEQUENCE</scope>
    <source>
        <strain evidence="1">R07B-5</strain>
    </source>
</reference>
<protein>
    <submittedName>
        <fullName evidence="1">Uncharacterized protein</fullName>
    </submittedName>
</protein>
<keyword evidence="2" id="KW-1185">Reference proteome</keyword>
<evidence type="ECO:0000313" key="1">
    <source>
        <dbReference type="EMBL" id="KAK2179861.1"/>
    </source>
</evidence>
<proteinExistence type="predicted"/>
<sequence length="104" mass="12103">MYKEAVLSVVASMTWCCDRVTLTNWMHGYIFRRWQYALLKGCRSPIIDKLSFPSTASWREHMLPILGLFVTFNSPDFFQKSTHQSHKILQGLRPHSIVFLGLTL</sequence>
<dbReference type="Proteomes" id="UP001209878">
    <property type="component" value="Unassembled WGS sequence"/>
</dbReference>
<organism evidence="1 2">
    <name type="scientific">Ridgeia piscesae</name>
    <name type="common">Tubeworm</name>
    <dbReference type="NCBI Taxonomy" id="27915"/>
    <lineage>
        <taxon>Eukaryota</taxon>
        <taxon>Metazoa</taxon>
        <taxon>Spiralia</taxon>
        <taxon>Lophotrochozoa</taxon>
        <taxon>Annelida</taxon>
        <taxon>Polychaeta</taxon>
        <taxon>Sedentaria</taxon>
        <taxon>Canalipalpata</taxon>
        <taxon>Sabellida</taxon>
        <taxon>Siboglinidae</taxon>
        <taxon>Ridgeia</taxon>
    </lineage>
</organism>
<accession>A0AAD9NT98</accession>
<dbReference type="AlphaFoldDB" id="A0AAD9NT98"/>
<gene>
    <name evidence="1" type="ORF">NP493_469g03019</name>
</gene>
<name>A0AAD9NT98_RIDPI</name>
<comment type="caution">
    <text evidence="1">The sequence shown here is derived from an EMBL/GenBank/DDBJ whole genome shotgun (WGS) entry which is preliminary data.</text>
</comment>